<comment type="caution">
    <text evidence="2">The sequence shown here is derived from an EMBL/GenBank/DDBJ whole genome shotgun (WGS) entry which is preliminary data.</text>
</comment>
<evidence type="ECO:0000313" key="2">
    <source>
        <dbReference type="EMBL" id="KIU13222.1"/>
    </source>
</evidence>
<dbReference type="Proteomes" id="UP000032247">
    <property type="component" value="Unassembled WGS sequence"/>
</dbReference>
<reference evidence="2 3" key="1">
    <citation type="submission" date="2014-12" db="EMBL/GenBank/DDBJ databases">
        <title>Comparative genome analysis of Bacillus coagulans HM-08, Clostridium butyricum HM-68, Bacillus subtilis HM-66 and Bacillus licheniformis BL-09.</title>
        <authorList>
            <person name="Zhang H."/>
        </authorList>
    </citation>
    <scope>NUCLEOTIDE SEQUENCE [LARGE SCALE GENOMIC DNA]</scope>
    <source>
        <strain evidence="2 3">HM-66</strain>
    </source>
</reference>
<evidence type="ECO:0000259" key="1">
    <source>
        <dbReference type="Pfam" id="PF04233"/>
    </source>
</evidence>
<organism evidence="2 3">
    <name type="scientific">Bacillus subtilis</name>
    <dbReference type="NCBI Taxonomy" id="1423"/>
    <lineage>
        <taxon>Bacteria</taxon>
        <taxon>Bacillati</taxon>
        <taxon>Bacillota</taxon>
        <taxon>Bacilli</taxon>
        <taxon>Bacillales</taxon>
        <taxon>Bacillaceae</taxon>
        <taxon>Bacillus</taxon>
    </lineage>
</organism>
<name>A0A0D1L4F7_BACIU</name>
<evidence type="ECO:0000313" key="3">
    <source>
        <dbReference type="Proteomes" id="UP000032247"/>
    </source>
</evidence>
<accession>A0A0D1L4F7</accession>
<sequence>MDKEQTEKELLKPLNRKTKEFLRKLKRLFQRASKDVLSKLTALFVKLDQIEEPTLADANRHGDLNRIKREITSLISDLSAKVKAMIIEFLEETYESSYSWLILGVLAALGIKLARPKTTLNQMNLPAEWAPGDVQQAIKSKQMDKAIETDRKKTIQQINKTIERGFIERKRFAQVAKELQTDVGLSYNRSKRIANTEMHRTREKATLEAAKKAQSRGINMKKIWHNVGDERVRETKHADHVHLEGQERMVNQLFDLGINKNGVHVTAEAPGQSGDPSNDINCRCFATYEPVL</sequence>
<dbReference type="EMBL" id="JXBC01000001">
    <property type="protein sequence ID" value="KIU13222.1"/>
    <property type="molecule type" value="Genomic_DNA"/>
</dbReference>
<feature type="domain" description="Phage head morphogenesis" evidence="1">
    <location>
        <begin position="156"/>
        <end position="285"/>
    </location>
</feature>
<proteinExistence type="predicted"/>
<dbReference type="Pfam" id="PF04233">
    <property type="entry name" value="Phage_Mu_F"/>
    <property type="match status" value="1"/>
</dbReference>
<gene>
    <name evidence="2" type="ORF">SC09_Contig17orf00411</name>
</gene>
<dbReference type="AlphaFoldDB" id="A0A0D1L4F7"/>
<dbReference type="PATRIC" id="fig|1423.173.peg.343"/>
<protein>
    <recommendedName>
        <fullName evidence="1">Phage head morphogenesis domain-containing protein</fullName>
    </recommendedName>
</protein>
<dbReference type="InterPro" id="IPR006528">
    <property type="entry name" value="Phage_head_morphogenesis_dom"/>
</dbReference>